<dbReference type="AlphaFoldDB" id="A0A942EBK6"/>
<proteinExistence type="predicted"/>
<feature type="transmembrane region" description="Helical" evidence="1">
    <location>
        <begin position="210"/>
        <end position="232"/>
    </location>
</feature>
<dbReference type="NCBIfam" id="TIGR00254">
    <property type="entry name" value="GGDEF"/>
    <property type="match status" value="1"/>
</dbReference>
<dbReference type="SUPFAM" id="SSF141868">
    <property type="entry name" value="EAL domain-like"/>
    <property type="match status" value="1"/>
</dbReference>
<accession>A0A942EBK6</accession>
<reference evidence="5" key="1">
    <citation type="submission" date="2021-04" db="EMBL/GenBank/DDBJ databases">
        <title>Devosia litorisediminis sp. nov., isolated from a sand dune.</title>
        <authorList>
            <person name="Park S."/>
            <person name="Yoon J.-H."/>
        </authorList>
    </citation>
    <scope>NUCLEOTIDE SEQUENCE</scope>
    <source>
        <strain evidence="5">BSSL-BM10</strain>
    </source>
</reference>
<dbReference type="SUPFAM" id="SSF55073">
    <property type="entry name" value="Nucleotide cyclase"/>
    <property type="match status" value="1"/>
</dbReference>
<evidence type="ECO:0000313" key="6">
    <source>
        <dbReference type="Proteomes" id="UP000678281"/>
    </source>
</evidence>
<sequence>MFAFVDFFLQQHDPRFVGLAAIVCLVAAYACVSLLRHARRATGRMHVIWIGVAALAVGLGIWATHFIGMLALRPGFTLSYDLLLTGASLLIAIGICGVGIAMAARGQSVADQFLGGAVVGIAISCMHYTGIAALVMGGAIGWNTGMIALSVIAGMLLGGLSFVAAMNGRMLTGALLLTLAICAMHFTAMGAADFSRCFPLSAGGEINSGWLSGGVALISLLVLGAAFGSVLLDEADRRRTQREKERQEADAARINEVTSLLELATTHMAQGLCLFDNTGHLRFHNQPATDLIRAQGIGDDAVGGHFRDLSLAMQGASRPNTTAEQQEAETRIDELIAGIARGEVKDYLRTLDDGRIVRFVHRPIADGGWVTTIDDVTDEQRSQAAISHLAYHDPLTNILNRAAFNEQLDHALHTAGETDQNFAVIAVDLDRFKEINDTYGHQVGDQVLKALATRLSTGLKEGEVVARLGGDEFAALKMFTSMDALRDFIARIESALFTRIETDVVTVNSSASIGVAIFPEDGGDRSRLLNNADLAMYRAKAEFDRRTCYYEHDMDEHARQRRAMAKDLWTALETNGFSLVYQVQKSVATDEITGYEVLLRWSRPGHGMVSPADFIPVAEECGAITAIGTWVLRTACRNAASWPEKRKIAVNVSGVQLGSLDLIDTVRDVLTETGLSPSLLELEVTETSIIADKQRALHILRQIKAMGVSIAIDDFGTGYSSLDTLRSFPFDKIKIDRSFMTEVDHDEQSKAIVRAILALGRSLSVPVLAEGVETCAQLEVLRVEGCSEAQGFLLGRPGEIDWEDLIEPMLGQMVV</sequence>
<evidence type="ECO:0000259" key="3">
    <source>
        <dbReference type="PROSITE" id="PS50887"/>
    </source>
</evidence>
<name>A0A942EBK6_9HYPH</name>
<dbReference type="InterPro" id="IPR035919">
    <property type="entry name" value="EAL_sf"/>
</dbReference>
<dbReference type="InterPro" id="IPR029787">
    <property type="entry name" value="Nucleotide_cyclase"/>
</dbReference>
<gene>
    <name evidence="5" type="ORF">KD146_10995</name>
</gene>
<evidence type="ECO:0000313" key="5">
    <source>
        <dbReference type="EMBL" id="MBS3849222.1"/>
    </source>
</evidence>
<dbReference type="EMBL" id="JAGXTP010000001">
    <property type="protein sequence ID" value="MBS3849222.1"/>
    <property type="molecule type" value="Genomic_DNA"/>
</dbReference>
<feature type="domain" description="GGDEF" evidence="3">
    <location>
        <begin position="420"/>
        <end position="552"/>
    </location>
</feature>
<dbReference type="PROSITE" id="PS50924">
    <property type="entry name" value="MHYT"/>
    <property type="match status" value="1"/>
</dbReference>
<dbReference type="FunFam" id="3.30.70.270:FF:000001">
    <property type="entry name" value="Diguanylate cyclase domain protein"/>
    <property type="match status" value="1"/>
</dbReference>
<dbReference type="Gene3D" id="3.30.450.20">
    <property type="entry name" value="PAS domain"/>
    <property type="match status" value="1"/>
</dbReference>
<feature type="domain" description="MHYT" evidence="4">
    <location>
        <begin position="12"/>
        <end position="195"/>
    </location>
</feature>
<evidence type="ECO:0000259" key="4">
    <source>
        <dbReference type="PROSITE" id="PS50924"/>
    </source>
</evidence>
<dbReference type="PROSITE" id="PS50883">
    <property type="entry name" value="EAL"/>
    <property type="match status" value="1"/>
</dbReference>
<dbReference type="RefSeq" id="WP_212658710.1">
    <property type="nucleotide sequence ID" value="NZ_JAGXTP010000001.1"/>
</dbReference>
<dbReference type="PANTHER" id="PTHR44757:SF2">
    <property type="entry name" value="BIOFILM ARCHITECTURE MAINTENANCE PROTEIN MBAA"/>
    <property type="match status" value="1"/>
</dbReference>
<dbReference type="SMART" id="SM00052">
    <property type="entry name" value="EAL"/>
    <property type="match status" value="1"/>
</dbReference>
<evidence type="ECO:0000256" key="1">
    <source>
        <dbReference type="PROSITE-ProRule" id="PRU00244"/>
    </source>
</evidence>
<feature type="transmembrane region" description="Helical" evidence="1">
    <location>
        <begin position="47"/>
        <end position="70"/>
    </location>
</feature>
<evidence type="ECO:0000259" key="2">
    <source>
        <dbReference type="PROSITE" id="PS50883"/>
    </source>
</evidence>
<dbReference type="Gene3D" id="3.30.70.270">
    <property type="match status" value="1"/>
</dbReference>
<keyword evidence="1" id="KW-1133">Transmembrane helix</keyword>
<dbReference type="GO" id="GO:0003824">
    <property type="term" value="F:catalytic activity"/>
    <property type="evidence" value="ECO:0007669"/>
    <property type="project" value="UniProtKB-ARBA"/>
</dbReference>
<dbReference type="InterPro" id="IPR001633">
    <property type="entry name" value="EAL_dom"/>
</dbReference>
<dbReference type="Proteomes" id="UP000678281">
    <property type="component" value="Unassembled WGS sequence"/>
</dbReference>
<dbReference type="InterPro" id="IPR005330">
    <property type="entry name" value="MHYT_dom"/>
</dbReference>
<dbReference type="PROSITE" id="PS50887">
    <property type="entry name" value="GGDEF"/>
    <property type="match status" value="1"/>
</dbReference>
<keyword evidence="1" id="KW-0812">Transmembrane</keyword>
<feature type="transmembrane region" description="Helical" evidence="1">
    <location>
        <begin position="171"/>
        <end position="190"/>
    </location>
</feature>
<comment type="caution">
    <text evidence="5">The sequence shown here is derived from an EMBL/GenBank/DDBJ whole genome shotgun (WGS) entry which is preliminary data.</text>
</comment>
<dbReference type="Pfam" id="PF12860">
    <property type="entry name" value="PAS_7"/>
    <property type="match status" value="1"/>
</dbReference>
<organism evidence="5 6">
    <name type="scientific">Devosia litorisediminis</name>
    <dbReference type="NCBI Taxonomy" id="2829817"/>
    <lineage>
        <taxon>Bacteria</taxon>
        <taxon>Pseudomonadati</taxon>
        <taxon>Pseudomonadota</taxon>
        <taxon>Alphaproteobacteria</taxon>
        <taxon>Hyphomicrobiales</taxon>
        <taxon>Devosiaceae</taxon>
        <taxon>Devosia</taxon>
    </lineage>
</organism>
<feature type="transmembrane region" description="Helical" evidence="1">
    <location>
        <begin position="16"/>
        <end position="35"/>
    </location>
</feature>
<dbReference type="SMART" id="SM00267">
    <property type="entry name" value="GGDEF"/>
    <property type="match status" value="1"/>
</dbReference>
<feature type="transmembrane region" description="Helical" evidence="1">
    <location>
        <begin position="146"/>
        <end position="164"/>
    </location>
</feature>
<dbReference type="Pfam" id="PF00563">
    <property type="entry name" value="EAL"/>
    <property type="match status" value="1"/>
</dbReference>
<dbReference type="PANTHER" id="PTHR44757">
    <property type="entry name" value="DIGUANYLATE CYCLASE DGCP"/>
    <property type="match status" value="1"/>
</dbReference>
<keyword evidence="1" id="KW-0472">Membrane</keyword>
<dbReference type="CDD" id="cd01949">
    <property type="entry name" value="GGDEF"/>
    <property type="match status" value="1"/>
</dbReference>
<dbReference type="InterPro" id="IPR052155">
    <property type="entry name" value="Biofilm_reg_signaling"/>
</dbReference>
<protein>
    <submittedName>
        <fullName evidence="5">EAL domain-containing protein</fullName>
    </submittedName>
</protein>
<dbReference type="CDD" id="cd01948">
    <property type="entry name" value="EAL"/>
    <property type="match status" value="1"/>
</dbReference>
<dbReference type="Pfam" id="PF03707">
    <property type="entry name" value="MHYT"/>
    <property type="match status" value="2"/>
</dbReference>
<keyword evidence="6" id="KW-1185">Reference proteome</keyword>
<dbReference type="Gene3D" id="3.20.20.450">
    <property type="entry name" value="EAL domain"/>
    <property type="match status" value="1"/>
</dbReference>
<dbReference type="InterPro" id="IPR000160">
    <property type="entry name" value="GGDEF_dom"/>
</dbReference>
<dbReference type="Pfam" id="PF00990">
    <property type="entry name" value="GGDEF"/>
    <property type="match status" value="1"/>
</dbReference>
<dbReference type="GO" id="GO:0016020">
    <property type="term" value="C:membrane"/>
    <property type="evidence" value="ECO:0007669"/>
    <property type="project" value="UniProtKB-UniRule"/>
</dbReference>
<feature type="transmembrane region" description="Helical" evidence="1">
    <location>
        <begin position="116"/>
        <end position="140"/>
    </location>
</feature>
<dbReference type="InterPro" id="IPR043128">
    <property type="entry name" value="Rev_trsase/Diguanyl_cyclase"/>
</dbReference>
<feature type="transmembrane region" description="Helical" evidence="1">
    <location>
        <begin position="82"/>
        <end position="104"/>
    </location>
</feature>
<feature type="domain" description="EAL" evidence="2">
    <location>
        <begin position="561"/>
        <end position="811"/>
    </location>
</feature>